<evidence type="ECO:0000313" key="3">
    <source>
        <dbReference type="EMBL" id="GGG20841.1"/>
    </source>
</evidence>
<accession>A0ABQ1W9V4</accession>
<feature type="domain" description="CHRD" evidence="2">
    <location>
        <begin position="42"/>
        <end position="168"/>
    </location>
</feature>
<organism evidence="3 4">
    <name type="scientific">Pontibacter amylolyticus</name>
    <dbReference type="NCBI Taxonomy" id="1424080"/>
    <lineage>
        <taxon>Bacteria</taxon>
        <taxon>Pseudomonadati</taxon>
        <taxon>Bacteroidota</taxon>
        <taxon>Cytophagia</taxon>
        <taxon>Cytophagales</taxon>
        <taxon>Hymenobacteraceae</taxon>
        <taxon>Pontibacter</taxon>
    </lineage>
</organism>
<reference evidence="4" key="1">
    <citation type="journal article" date="2019" name="Int. J. Syst. Evol. Microbiol.">
        <title>The Global Catalogue of Microorganisms (GCM) 10K type strain sequencing project: providing services to taxonomists for standard genome sequencing and annotation.</title>
        <authorList>
            <consortium name="The Broad Institute Genomics Platform"/>
            <consortium name="The Broad Institute Genome Sequencing Center for Infectious Disease"/>
            <person name="Wu L."/>
            <person name="Ma J."/>
        </authorList>
    </citation>
    <scope>NUCLEOTIDE SEQUENCE [LARGE SCALE GENOMIC DNA]</scope>
    <source>
        <strain evidence="4">CGMCC 1.12749</strain>
    </source>
</reference>
<dbReference type="Proteomes" id="UP000634043">
    <property type="component" value="Unassembled WGS sequence"/>
</dbReference>
<feature type="chain" id="PRO_5046612691" description="CHRD domain-containing protein" evidence="1">
    <location>
        <begin position="27"/>
        <end position="168"/>
    </location>
</feature>
<dbReference type="InterPro" id="IPR010895">
    <property type="entry name" value="CHRD"/>
</dbReference>
<dbReference type="EMBL" id="BMFP01000005">
    <property type="protein sequence ID" value="GGG20841.1"/>
    <property type="molecule type" value="Genomic_DNA"/>
</dbReference>
<proteinExistence type="predicted"/>
<sequence length="168" mass="18007">MKMKTYRINFGILLGALLSLSFMMTACDDDDDDNTVIPGDEIVALKEVALTGANEVPPVTTQATGTFKGTYNMDTKVLSYTISFQGITPTAMHFHKGGVGVAGPVTVPINPGTSNDPYSSANPYVSPMTRSTSPLTAAQEAELLAGEWYVNIHSDQYPNGELRGQVTR</sequence>
<evidence type="ECO:0000313" key="4">
    <source>
        <dbReference type="Proteomes" id="UP000634043"/>
    </source>
</evidence>
<dbReference type="Pfam" id="PF07452">
    <property type="entry name" value="CHRD"/>
    <property type="match status" value="1"/>
</dbReference>
<feature type="signal peptide" evidence="1">
    <location>
        <begin position="1"/>
        <end position="26"/>
    </location>
</feature>
<keyword evidence="4" id="KW-1185">Reference proteome</keyword>
<protein>
    <recommendedName>
        <fullName evidence="2">CHRD domain-containing protein</fullName>
    </recommendedName>
</protein>
<comment type="caution">
    <text evidence="3">The sequence shown here is derived from an EMBL/GenBank/DDBJ whole genome shotgun (WGS) entry which is preliminary data.</text>
</comment>
<dbReference type="PROSITE" id="PS50933">
    <property type="entry name" value="CHRD"/>
    <property type="match status" value="1"/>
</dbReference>
<name>A0ABQ1W9V4_9BACT</name>
<gene>
    <name evidence="3" type="ORF">GCM10011323_26050</name>
</gene>
<evidence type="ECO:0000259" key="2">
    <source>
        <dbReference type="PROSITE" id="PS50933"/>
    </source>
</evidence>
<keyword evidence="1" id="KW-0732">Signal</keyword>
<dbReference type="SMART" id="SM00754">
    <property type="entry name" value="CHRD"/>
    <property type="match status" value="1"/>
</dbReference>
<evidence type="ECO:0000256" key="1">
    <source>
        <dbReference type="SAM" id="SignalP"/>
    </source>
</evidence>
<dbReference type="PROSITE" id="PS51257">
    <property type="entry name" value="PROKAR_LIPOPROTEIN"/>
    <property type="match status" value="1"/>
</dbReference>